<dbReference type="EMBL" id="SPHZ02000008">
    <property type="protein sequence ID" value="KAF0904362.1"/>
    <property type="molecule type" value="Genomic_DNA"/>
</dbReference>
<keyword evidence="3" id="KW-1185">Reference proteome</keyword>
<accession>A0A6G1CW86</accession>
<feature type="region of interest" description="Disordered" evidence="1">
    <location>
        <begin position="1"/>
        <end position="20"/>
    </location>
</feature>
<name>A0A6G1CW86_9ORYZ</name>
<dbReference type="Proteomes" id="UP000479710">
    <property type="component" value="Unassembled WGS sequence"/>
</dbReference>
<comment type="caution">
    <text evidence="2">The sequence shown here is derived from an EMBL/GenBank/DDBJ whole genome shotgun (WGS) entry which is preliminary data.</text>
</comment>
<sequence length="70" mass="7170">MKLTGTTGVEESLSTRGSGWRPPVIEGIRIEVVRTGGDNSHGWRARAGGAAGGCGYSLGRTVAAKDLATL</sequence>
<organism evidence="2 3">
    <name type="scientific">Oryza meyeriana var. granulata</name>
    <dbReference type="NCBI Taxonomy" id="110450"/>
    <lineage>
        <taxon>Eukaryota</taxon>
        <taxon>Viridiplantae</taxon>
        <taxon>Streptophyta</taxon>
        <taxon>Embryophyta</taxon>
        <taxon>Tracheophyta</taxon>
        <taxon>Spermatophyta</taxon>
        <taxon>Magnoliopsida</taxon>
        <taxon>Liliopsida</taxon>
        <taxon>Poales</taxon>
        <taxon>Poaceae</taxon>
        <taxon>BOP clade</taxon>
        <taxon>Oryzoideae</taxon>
        <taxon>Oryzeae</taxon>
        <taxon>Oryzinae</taxon>
        <taxon>Oryza</taxon>
        <taxon>Oryza meyeriana</taxon>
    </lineage>
</organism>
<evidence type="ECO:0000313" key="2">
    <source>
        <dbReference type="EMBL" id="KAF0904362.1"/>
    </source>
</evidence>
<evidence type="ECO:0000256" key="1">
    <source>
        <dbReference type="SAM" id="MobiDB-lite"/>
    </source>
</evidence>
<evidence type="ECO:0000313" key="3">
    <source>
        <dbReference type="Proteomes" id="UP000479710"/>
    </source>
</evidence>
<protein>
    <submittedName>
        <fullName evidence="2">Uncharacterized protein</fullName>
    </submittedName>
</protein>
<proteinExistence type="predicted"/>
<gene>
    <name evidence="2" type="ORF">E2562_033568</name>
</gene>
<feature type="compositionally biased region" description="Polar residues" evidence="1">
    <location>
        <begin position="1"/>
        <end position="17"/>
    </location>
</feature>
<dbReference type="AlphaFoldDB" id="A0A6G1CW86"/>
<reference evidence="2 3" key="1">
    <citation type="submission" date="2019-11" db="EMBL/GenBank/DDBJ databases">
        <title>Whole genome sequence of Oryza granulata.</title>
        <authorList>
            <person name="Li W."/>
        </authorList>
    </citation>
    <scope>NUCLEOTIDE SEQUENCE [LARGE SCALE GENOMIC DNA]</scope>
    <source>
        <strain evidence="3">cv. Menghai</strain>
        <tissue evidence="2">Leaf</tissue>
    </source>
</reference>